<dbReference type="EMBL" id="CAXAMN010011747">
    <property type="protein sequence ID" value="CAK9036125.1"/>
    <property type="molecule type" value="Genomic_DNA"/>
</dbReference>
<dbReference type="Proteomes" id="UP001642484">
    <property type="component" value="Unassembled WGS sequence"/>
</dbReference>
<reference evidence="2 4" key="1">
    <citation type="submission" date="2024-02" db="EMBL/GenBank/DDBJ databases">
        <authorList>
            <person name="Chen Y."/>
            <person name="Shah S."/>
            <person name="Dougan E. K."/>
            <person name="Thang M."/>
            <person name="Chan C."/>
        </authorList>
    </citation>
    <scope>NUCLEOTIDE SEQUENCE [LARGE SCALE GENOMIC DNA]</scope>
</reference>
<feature type="region of interest" description="Disordered" evidence="1">
    <location>
        <begin position="1"/>
        <end position="26"/>
    </location>
</feature>
<feature type="region of interest" description="Disordered" evidence="1">
    <location>
        <begin position="81"/>
        <end position="121"/>
    </location>
</feature>
<feature type="compositionally biased region" description="Basic and acidic residues" evidence="1">
    <location>
        <begin position="1"/>
        <end position="12"/>
    </location>
</feature>
<feature type="compositionally biased region" description="Polar residues" evidence="1">
    <location>
        <begin position="103"/>
        <end position="113"/>
    </location>
</feature>
<comment type="caution">
    <text evidence="2">The sequence shown here is derived from an EMBL/GenBank/DDBJ whole genome shotgun (WGS) entry which is preliminary data.</text>
</comment>
<evidence type="ECO:0000313" key="4">
    <source>
        <dbReference type="Proteomes" id="UP001642484"/>
    </source>
</evidence>
<keyword evidence="4" id="KW-1185">Reference proteome</keyword>
<dbReference type="EMBL" id="CAXAMN010011692">
    <property type="protein sequence ID" value="CAK9036017.1"/>
    <property type="molecule type" value="Genomic_DNA"/>
</dbReference>
<organism evidence="2 4">
    <name type="scientific">Durusdinium trenchii</name>
    <dbReference type="NCBI Taxonomy" id="1381693"/>
    <lineage>
        <taxon>Eukaryota</taxon>
        <taxon>Sar</taxon>
        <taxon>Alveolata</taxon>
        <taxon>Dinophyceae</taxon>
        <taxon>Suessiales</taxon>
        <taxon>Symbiodiniaceae</taxon>
        <taxon>Durusdinium</taxon>
    </lineage>
</organism>
<sequence length="121" mass="14042">MAWEERQGRWADEADQEAGSQWQGRWSDEPYGWQRLAGHRLHDTANEHGWRGGGMLLGSRAIREEPQRQGVSHREAERLALSLRRTRGGNAAPRRETRHPLQRTLQQRQNPALRQSADFLN</sequence>
<evidence type="ECO:0000313" key="3">
    <source>
        <dbReference type="EMBL" id="CAK9036125.1"/>
    </source>
</evidence>
<name>A0ABP0LB93_9DINO</name>
<accession>A0ABP0LB93</accession>
<evidence type="ECO:0000313" key="2">
    <source>
        <dbReference type="EMBL" id="CAK9036017.1"/>
    </source>
</evidence>
<evidence type="ECO:0000256" key="1">
    <source>
        <dbReference type="SAM" id="MobiDB-lite"/>
    </source>
</evidence>
<proteinExistence type="predicted"/>
<gene>
    <name evidence="2" type="ORF">CCMP2556_LOCUS20127</name>
    <name evidence="3" type="ORF">CCMP2556_LOCUS20162</name>
</gene>
<protein>
    <submittedName>
        <fullName evidence="2">Uncharacterized protein</fullName>
    </submittedName>
</protein>